<proteinExistence type="predicted"/>
<dbReference type="Proteomes" id="UP000241587">
    <property type="component" value="Unassembled WGS sequence"/>
</dbReference>
<dbReference type="EMBL" id="PVEM01000003">
    <property type="protein sequence ID" value="PTD09326.1"/>
    <property type="molecule type" value="Genomic_DNA"/>
</dbReference>
<evidence type="ECO:0000313" key="1">
    <source>
        <dbReference type="EMBL" id="PTD09326.1"/>
    </source>
</evidence>
<sequence length="138" mass="15555">MYTWPAAGNWVRRADRDVFCLSRLLSISLTPAQLVKQLYPFDLSNESDVLGLVALEDKDVDSPPLVELEIGRSTIALEVDINPEPEDAWIHVVWQFGTELGPSGSRLFLRSTRLLTNFRVTITSIDTSVRTSRAHEEN</sequence>
<gene>
    <name evidence="1" type="ORF">FCULG_00007551</name>
</gene>
<reference evidence="1 2" key="1">
    <citation type="submission" date="2018-02" db="EMBL/GenBank/DDBJ databases">
        <title>Fusarium culmorum secondary metabolites in fungal-bacterial-plant interactions.</title>
        <authorList>
            <person name="Schmidt R."/>
        </authorList>
    </citation>
    <scope>NUCLEOTIDE SEQUENCE [LARGE SCALE GENOMIC DNA]</scope>
    <source>
        <strain evidence="1 2">PV</strain>
    </source>
</reference>
<organism evidence="1 2">
    <name type="scientific">Fusarium culmorum</name>
    <dbReference type="NCBI Taxonomy" id="5516"/>
    <lineage>
        <taxon>Eukaryota</taxon>
        <taxon>Fungi</taxon>
        <taxon>Dikarya</taxon>
        <taxon>Ascomycota</taxon>
        <taxon>Pezizomycotina</taxon>
        <taxon>Sordariomycetes</taxon>
        <taxon>Hypocreomycetidae</taxon>
        <taxon>Hypocreales</taxon>
        <taxon>Nectriaceae</taxon>
        <taxon>Fusarium</taxon>
    </lineage>
</organism>
<dbReference type="OrthoDB" id="2322999at2759"/>
<comment type="caution">
    <text evidence="1">The sequence shown here is derived from an EMBL/GenBank/DDBJ whole genome shotgun (WGS) entry which is preliminary data.</text>
</comment>
<keyword evidence="2" id="KW-1185">Reference proteome</keyword>
<protein>
    <submittedName>
        <fullName evidence="1">Uncharacterized protein</fullName>
    </submittedName>
</protein>
<name>A0A2T4H0L0_FUSCU</name>
<dbReference type="AlphaFoldDB" id="A0A2T4H0L0"/>
<accession>A0A2T4H0L0</accession>
<evidence type="ECO:0000313" key="2">
    <source>
        <dbReference type="Proteomes" id="UP000241587"/>
    </source>
</evidence>